<evidence type="ECO:0000313" key="2">
    <source>
        <dbReference type="EMBL" id="CAD7233056.1"/>
    </source>
</evidence>
<dbReference type="AlphaFoldDB" id="A0A7R8WR19"/>
<feature type="compositionally biased region" description="Low complexity" evidence="1">
    <location>
        <begin position="689"/>
        <end position="702"/>
    </location>
</feature>
<evidence type="ECO:0000256" key="1">
    <source>
        <dbReference type="SAM" id="MobiDB-lite"/>
    </source>
</evidence>
<proteinExistence type="predicted"/>
<name>A0A7R8WR19_9CRUS</name>
<feature type="region of interest" description="Disordered" evidence="1">
    <location>
        <begin position="660"/>
        <end position="727"/>
    </location>
</feature>
<feature type="compositionally biased region" description="Low complexity" evidence="1">
    <location>
        <begin position="154"/>
        <end position="172"/>
    </location>
</feature>
<feature type="region of interest" description="Disordered" evidence="1">
    <location>
        <begin position="521"/>
        <end position="584"/>
    </location>
</feature>
<reference evidence="2" key="1">
    <citation type="submission" date="2020-11" db="EMBL/GenBank/DDBJ databases">
        <authorList>
            <person name="Tran Van P."/>
        </authorList>
    </citation>
    <scope>NUCLEOTIDE SEQUENCE</scope>
</reference>
<gene>
    <name evidence="2" type="ORF">CTOB1V02_LOCUS10880</name>
</gene>
<accession>A0A7R8WR19</accession>
<organism evidence="2">
    <name type="scientific">Cyprideis torosa</name>
    <dbReference type="NCBI Taxonomy" id="163714"/>
    <lineage>
        <taxon>Eukaryota</taxon>
        <taxon>Metazoa</taxon>
        <taxon>Ecdysozoa</taxon>
        <taxon>Arthropoda</taxon>
        <taxon>Crustacea</taxon>
        <taxon>Oligostraca</taxon>
        <taxon>Ostracoda</taxon>
        <taxon>Podocopa</taxon>
        <taxon>Podocopida</taxon>
        <taxon>Cytherocopina</taxon>
        <taxon>Cytheroidea</taxon>
        <taxon>Cytherideidae</taxon>
        <taxon>Cyprideis</taxon>
    </lineage>
</organism>
<sequence length="1022" mass="107328">MSWCRSCEATTGPASGYEGQCRFASSPESPSQFLIRSQPEECYQFSANSACSAKPMAFPQHWLGPWVLLALAYPWGTQSRGHFPVYSYNLPGFPGGFLSSNGDHQGLDYQYSWGDGQDSTASISVAFGKLPDGATIQRPSGGSTSTVAGGGGSTSTVTGGSTTSSSTNSVTITSTSGSRLTIIYDGSVLPSILQGLLINNGFNIDIIIQTYGSTISTTELAEYLVSQGINVPGFTSTSTSIATFTIIDDGSVNRDLLLQILDREGITSNVLISALSPSGAPVTASEVVQYLIGRGVDVTLLGIGGSSSTSSTSTSSTSTSTSSLAIVDDGSIDRNVLLQILDSNGITTDILIQALSPDGQSVTMSEVIQYLISQNINVPSTIAPVRPAVTRPRPSTIVLQRPAVTIARPRPAVTITRPRPAVTIARPRPAVTTVSRPATLIVRPQSSVTTSGVSSVTVERPTSTITYANIPQTVITTVRQPSQQTVVTSNRQTTASRVVHQPLITLRPIVTASRVTQPQTSVVSFGGGSTSRVSYGTRPTTQRRITTATSSRGSTATRQSYSDQRRTAVGVQSSSTSGGRGRRPVVEVVETPRPLTSYGGPTQQLVHVEGPGVVYEYDTGVDSINSLNQEVQVVEDSGRRQGGNGGGLLQVVEVQGGGTTHTGGLGVNRITGGITTRDEDRTSGGRFTGGSSSVSGSRFTGSDSDEGRVSVSGSRFTGSESDERRGISDVVQSVTTGGRGFQAVTGGSLGGLGGSLGGLSRGAAQQDSLEDDFAILDDGSISIEILERILADHDITGATLTQAFPGEAQAVTASRIVQYLVGKGVDLREYVDQSDESKQGHNDIFTTTQQVRRSEESSAGSLQNQARVVSNLNDLGSQEKLEGEVRVQTVFVSKGARNGRRNDLVTTFRPSTVQIDNIQNNGDRSLEIDSRRSQSNLFTADPTERFIPGTASISEEANRILKDSGSQIFIRTATGDLQGIPAADIGGSRPDLVAAIRGTYSLRSPASEVADGLQIARSFKKT</sequence>
<feature type="compositionally biased region" description="Low complexity" evidence="1">
    <location>
        <begin position="543"/>
        <end position="560"/>
    </location>
</feature>
<dbReference type="EMBL" id="OB665574">
    <property type="protein sequence ID" value="CAD7233056.1"/>
    <property type="molecule type" value="Genomic_DNA"/>
</dbReference>
<feature type="region of interest" description="Disordered" evidence="1">
    <location>
        <begin position="134"/>
        <end position="172"/>
    </location>
</feature>
<protein>
    <submittedName>
        <fullName evidence="2">Uncharacterized protein</fullName>
    </submittedName>
</protein>